<proteinExistence type="predicted"/>
<protein>
    <submittedName>
        <fullName evidence="2">Uncharacterized protein</fullName>
    </submittedName>
</protein>
<keyword evidence="3" id="KW-1185">Reference proteome</keyword>
<evidence type="ECO:0000256" key="1">
    <source>
        <dbReference type="SAM" id="SignalP"/>
    </source>
</evidence>
<name>A0AAI8Z362_9PEZI</name>
<reference evidence="2" key="1">
    <citation type="submission" date="2023-11" db="EMBL/GenBank/DDBJ databases">
        <authorList>
            <person name="Alioto T."/>
            <person name="Alioto T."/>
            <person name="Gomez Garrido J."/>
        </authorList>
    </citation>
    <scope>NUCLEOTIDE SEQUENCE</scope>
</reference>
<feature type="signal peptide" evidence="1">
    <location>
        <begin position="1"/>
        <end position="16"/>
    </location>
</feature>
<dbReference type="EMBL" id="CAVMBE010000051">
    <property type="protein sequence ID" value="CAK4031649.1"/>
    <property type="molecule type" value="Genomic_DNA"/>
</dbReference>
<dbReference type="Proteomes" id="UP001296104">
    <property type="component" value="Unassembled WGS sequence"/>
</dbReference>
<gene>
    <name evidence="2" type="ORF">LECACI_7A006807</name>
</gene>
<dbReference type="AlphaFoldDB" id="A0AAI8Z362"/>
<accession>A0AAI8Z362</accession>
<organism evidence="2 3">
    <name type="scientific">Lecanosticta acicola</name>
    <dbReference type="NCBI Taxonomy" id="111012"/>
    <lineage>
        <taxon>Eukaryota</taxon>
        <taxon>Fungi</taxon>
        <taxon>Dikarya</taxon>
        <taxon>Ascomycota</taxon>
        <taxon>Pezizomycotina</taxon>
        <taxon>Dothideomycetes</taxon>
        <taxon>Dothideomycetidae</taxon>
        <taxon>Mycosphaerellales</taxon>
        <taxon>Mycosphaerellaceae</taxon>
        <taxon>Lecanosticta</taxon>
    </lineage>
</organism>
<feature type="chain" id="PRO_5042566972" evidence="1">
    <location>
        <begin position="17"/>
        <end position="180"/>
    </location>
</feature>
<sequence>MKYALAASILLGSALAAPGYWEGQWEGKPEGKRPCSQAEVALATGIHLNINGQYAEYNGTEKVEQAEQAHPSGPNADIYKAIGMLQSDVQAGMNIRLFNQQIAPPGNPAIPGLAQYAAAEETEKAQAGNLTGTYAIDEPVFTMLKQEILKGIALNEANLKAAISECDFTLVFPPENEMGS</sequence>
<comment type="caution">
    <text evidence="2">The sequence shown here is derived from an EMBL/GenBank/DDBJ whole genome shotgun (WGS) entry which is preliminary data.</text>
</comment>
<evidence type="ECO:0000313" key="3">
    <source>
        <dbReference type="Proteomes" id="UP001296104"/>
    </source>
</evidence>
<evidence type="ECO:0000313" key="2">
    <source>
        <dbReference type="EMBL" id="CAK4031649.1"/>
    </source>
</evidence>
<keyword evidence="1" id="KW-0732">Signal</keyword>